<dbReference type="STRING" id="102285.A0A0R3TV40"/>
<keyword evidence="12" id="KW-0732">Signal</keyword>
<feature type="region of interest" description="Disordered" evidence="10">
    <location>
        <begin position="166"/>
        <end position="208"/>
    </location>
</feature>
<dbReference type="SMART" id="SM01330">
    <property type="entry name" value="Frizzled"/>
    <property type="match status" value="1"/>
</dbReference>
<evidence type="ECO:0000256" key="11">
    <source>
        <dbReference type="SAM" id="Phobius"/>
    </source>
</evidence>
<comment type="similarity">
    <text evidence="2">Belongs to the G-protein coupled receptor Fz/Smo family.</text>
</comment>
<evidence type="ECO:0000256" key="6">
    <source>
        <dbReference type="ARBA" id="ARBA00023136"/>
    </source>
</evidence>
<feature type="disulfide bond" evidence="9">
    <location>
        <begin position="123"/>
        <end position="147"/>
    </location>
</feature>
<proteinExistence type="inferred from homology"/>
<dbReference type="Pfam" id="PF01534">
    <property type="entry name" value="Frizzled"/>
    <property type="match status" value="3"/>
</dbReference>
<keyword evidence="16" id="KW-1185">Reference proteome</keyword>
<evidence type="ECO:0000313" key="17">
    <source>
        <dbReference type="WBParaSite" id="HNAJ_0001166601-mRNA-1"/>
    </source>
</evidence>
<accession>A0A0R3TV40</accession>
<feature type="transmembrane region" description="Helical" evidence="11">
    <location>
        <begin position="310"/>
        <end position="332"/>
    </location>
</feature>
<dbReference type="InterPro" id="IPR000539">
    <property type="entry name" value="Frizzled/Smoothened_7TM"/>
</dbReference>
<dbReference type="Proteomes" id="UP000278807">
    <property type="component" value="Unassembled WGS sequence"/>
</dbReference>
<dbReference type="PANTHER" id="PTHR11309">
    <property type="entry name" value="FRIZZLED"/>
    <property type="match status" value="1"/>
</dbReference>
<gene>
    <name evidence="15" type="ORF">HNAJ_LOCUS11656</name>
</gene>
<keyword evidence="4 11" id="KW-0812">Transmembrane</keyword>
<evidence type="ECO:0000259" key="13">
    <source>
        <dbReference type="PROSITE" id="PS50038"/>
    </source>
</evidence>
<feature type="chain" id="PRO_5043132098" evidence="12">
    <location>
        <begin position="25"/>
        <end position="924"/>
    </location>
</feature>
<dbReference type="EMBL" id="UZAE01013708">
    <property type="protein sequence ID" value="VDO11009.1"/>
    <property type="molecule type" value="Genomic_DNA"/>
</dbReference>
<feature type="transmembrane region" description="Helical" evidence="11">
    <location>
        <begin position="538"/>
        <end position="564"/>
    </location>
</feature>
<name>A0A0R3TV40_RODNA</name>
<feature type="compositionally biased region" description="Polar residues" evidence="10">
    <location>
        <begin position="915"/>
        <end position="924"/>
    </location>
</feature>
<dbReference type="GO" id="GO:0017147">
    <property type="term" value="F:Wnt-protein binding"/>
    <property type="evidence" value="ECO:0007669"/>
    <property type="project" value="TreeGrafter"/>
</dbReference>
<keyword evidence="6 11" id="KW-0472">Membrane</keyword>
<evidence type="ECO:0000256" key="3">
    <source>
        <dbReference type="ARBA" id="ARBA00022473"/>
    </source>
</evidence>
<dbReference type="SUPFAM" id="SSF63501">
    <property type="entry name" value="Frizzled cysteine-rich domain"/>
    <property type="match status" value="1"/>
</dbReference>
<evidence type="ECO:0000313" key="15">
    <source>
        <dbReference type="EMBL" id="VDO11009.1"/>
    </source>
</evidence>
<dbReference type="InterPro" id="IPR017981">
    <property type="entry name" value="GPCR_2-like_7TM"/>
</dbReference>
<feature type="disulfide bond" evidence="9">
    <location>
        <begin position="92"/>
        <end position="130"/>
    </location>
</feature>
<evidence type="ECO:0000256" key="12">
    <source>
        <dbReference type="SAM" id="SignalP"/>
    </source>
</evidence>
<reference evidence="17" key="1">
    <citation type="submission" date="2017-02" db="UniProtKB">
        <authorList>
            <consortium name="WormBaseParasite"/>
        </authorList>
    </citation>
    <scope>IDENTIFICATION</scope>
</reference>
<dbReference type="GO" id="GO:0016020">
    <property type="term" value="C:membrane"/>
    <property type="evidence" value="ECO:0007669"/>
    <property type="project" value="UniProtKB-SubCell"/>
</dbReference>
<dbReference type="GO" id="GO:0005615">
    <property type="term" value="C:extracellular space"/>
    <property type="evidence" value="ECO:0007669"/>
    <property type="project" value="TreeGrafter"/>
</dbReference>
<feature type="transmembrane region" description="Helical" evidence="11">
    <location>
        <begin position="499"/>
        <end position="518"/>
    </location>
</feature>
<comment type="caution">
    <text evidence="9">Lacks conserved residue(s) required for the propagation of feature annotation.</text>
</comment>
<dbReference type="GO" id="GO:0004888">
    <property type="term" value="F:transmembrane signaling receptor activity"/>
    <property type="evidence" value="ECO:0007669"/>
    <property type="project" value="InterPro"/>
</dbReference>
<feature type="signal peptide" evidence="12">
    <location>
        <begin position="1"/>
        <end position="24"/>
    </location>
</feature>
<evidence type="ECO:0000256" key="5">
    <source>
        <dbReference type="ARBA" id="ARBA00022989"/>
    </source>
</evidence>
<feature type="transmembrane region" description="Helical" evidence="11">
    <location>
        <begin position="400"/>
        <end position="419"/>
    </location>
</feature>
<evidence type="ECO:0000256" key="2">
    <source>
        <dbReference type="ARBA" id="ARBA00008077"/>
    </source>
</evidence>
<dbReference type="GO" id="GO:0060070">
    <property type="term" value="P:canonical Wnt signaling pathway"/>
    <property type="evidence" value="ECO:0007669"/>
    <property type="project" value="TreeGrafter"/>
</dbReference>
<feature type="transmembrane region" description="Helical" evidence="11">
    <location>
        <begin position="701"/>
        <end position="720"/>
    </location>
</feature>
<sequence>MSSSNLILPINALLSLLLLPLIECQTPNIYSSSDAFEPIGQRRCFRPTRIEIPECKNLFYNFTAFPNLVGQESQIDARHQLQTFKPLITYKCSNHLAFFLCSVYAPMCDVNTNHLIGPCRPLCERVRKRCSPVLKIFNFDWPANLNCSRFPEKNTVGGIMCMKGPDIPEDFDEPTPNKKEDTEEDYEPIETKDEVKKPLENGPPGRKVETSAEGLLRQLEELPNNPSTFGGNDRLGSHLQTWLTKLHESPLPIEFENEEAPIALLVSSLRYCSHLSKPTSYVFINRTGRCAPHCTADVLFSPSAKTLATVWTSVISGLCLIATTGTLFSFAIQPSLFHTLERPVIYIAGCQFAYALGFALRLKLGRKAVTCGKDPASGFAIRLQEGLDNSNCAMVFLVQYYFFTAGALWWAMMVIGWAARSTHHLRLAQRRWDEGSLPKNKCCGWQRNGNVRNGTQMGEGDNFGDKHPRIGSSLRFAQLSRRGVNSSNADRNCLAKEHVVAWLTPALLTVAVLVSRQVDADELLGICSVGRQNTKSLLIFILIPQSIFLLVGLFSFASCIVQLFKIKRAQRQRQLAPSATMTNLDAQSRYLVYHSDQQSEFDATVVDSSAMSAPRRQSTSSCCCCCQSLRWDSLSTRLGFFSLLYIVPAVTVLSCDFYEYLNRDKWLAGDPLNVISRIIKVTDSPLAEEIDAKKEITPEVFLLRTFMSLVTGFATCLWMLSVKGIEPWRHLIRQLENRCAGKCCFGPAPVKTSSQTQHPPGMQHQSQHTAVSSQHSQPVSSKNTPSNTSTVLHPYAVYQHCCSSNKSSHDAMNRCPYNVRPPAGPGLDANEQFFVQQSGGLAHASPNQASGYYSSATTTNNSVGSGSAIGSRPPPNTPPGTVNGDSNPGSSAGWWEINNNHLQHSHHQQKLKQSGGNSSRHAVL</sequence>
<keyword evidence="8" id="KW-0675">Receptor</keyword>
<dbReference type="OrthoDB" id="5959102at2759"/>
<evidence type="ECO:0000256" key="8">
    <source>
        <dbReference type="ARBA" id="ARBA00023170"/>
    </source>
</evidence>
<dbReference type="PROSITE" id="PS50261">
    <property type="entry name" value="G_PROTEIN_RECEP_F2_4"/>
    <property type="match status" value="1"/>
</dbReference>
<feature type="disulfide bond" evidence="9">
    <location>
        <begin position="55"/>
        <end position="101"/>
    </location>
</feature>
<feature type="transmembrane region" description="Helical" evidence="11">
    <location>
        <begin position="344"/>
        <end position="362"/>
    </location>
</feature>
<feature type="compositionally biased region" description="Basic and acidic residues" evidence="10">
    <location>
        <begin position="189"/>
        <end position="199"/>
    </location>
</feature>
<feature type="compositionally biased region" description="Polar residues" evidence="10">
    <location>
        <begin position="852"/>
        <end position="865"/>
    </location>
</feature>
<dbReference type="PANTHER" id="PTHR11309:SF99">
    <property type="entry name" value="FRIZZLED-4"/>
    <property type="match status" value="1"/>
</dbReference>
<reference evidence="15 16" key="2">
    <citation type="submission" date="2018-11" db="EMBL/GenBank/DDBJ databases">
        <authorList>
            <consortium name="Pathogen Informatics"/>
        </authorList>
    </citation>
    <scope>NUCLEOTIDE SEQUENCE [LARGE SCALE GENOMIC DNA]</scope>
</reference>
<feature type="domain" description="FZ" evidence="13">
    <location>
        <begin position="39"/>
        <end position="164"/>
    </location>
</feature>
<dbReference type="Gene3D" id="1.20.1070.10">
    <property type="entry name" value="Rhodopsin 7-helix transmembrane proteins"/>
    <property type="match status" value="1"/>
</dbReference>
<keyword evidence="3" id="KW-0217">Developmental protein</keyword>
<dbReference type="Pfam" id="PF01392">
    <property type="entry name" value="Fz"/>
    <property type="match status" value="1"/>
</dbReference>
<evidence type="ECO:0000259" key="14">
    <source>
        <dbReference type="PROSITE" id="PS50261"/>
    </source>
</evidence>
<evidence type="ECO:0000256" key="7">
    <source>
        <dbReference type="ARBA" id="ARBA00023157"/>
    </source>
</evidence>
<organism evidence="17">
    <name type="scientific">Rodentolepis nana</name>
    <name type="common">Dwarf tapeworm</name>
    <name type="synonym">Hymenolepis nana</name>
    <dbReference type="NCBI Taxonomy" id="102285"/>
    <lineage>
        <taxon>Eukaryota</taxon>
        <taxon>Metazoa</taxon>
        <taxon>Spiralia</taxon>
        <taxon>Lophotrochozoa</taxon>
        <taxon>Platyhelminthes</taxon>
        <taxon>Cestoda</taxon>
        <taxon>Eucestoda</taxon>
        <taxon>Cyclophyllidea</taxon>
        <taxon>Hymenolepididae</taxon>
        <taxon>Rodentolepis</taxon>
    </lineage>
</organism>
<keyword evidence="7 9" id="KW-1015">Disulfide bond</keyword>
<feature type="region of interest" description="Disordered" evidence="10">
    <location>
        <begin position="751"/>
        <end position="788"/>
    </location>
</feature>
<evidence type="ECO:0000256" key="4">
    <source>
        <dbReference type="ARBA" id="ARBA00022692"/>
    </source>
</evidence>
<evidence type="ECO:0000313" key="16">
    <source>
        <dbReference type="Proteomes" id="UP000278807"/>
    </source>
</evidence>
<dbReference type="InterPro" id="IPR020067">
    <property type="entry name" value="Frizzled_dom"/>
</dbReference>
<dbReference type="Gene3D" id="1.10.2000.10">
    <property type="entry name" value="Frizzled cysteine-rich domain"/>
    <property type="match status" value="1"/>
</dbReference>
<dbReference type="PROSITE" id="PS50038">
    <property type="entry name" value="FZ"/>
    <property type="match status" value="1"/>
</dbReference>
<dbReference type="SMART" id="SM00063">
    <property type="entry name" value="FRI"/>
    <property type="match status" value="1"/>
</dbReference>
<dbReference type="PRINTS" id="PR00489">
    <property type="entry name" value="FRIZZLED"/>
</dbReference>
<feature type="region of interest" description="Disordered" evidence="10">
    <location>
        <begin position="852"/>
        <end position="924"/>
    </location>
</feature>
<dbReference type="InterPro" id="IPR015526">
    <property type="entry name" value="Frizzled/SFRP"/>
</dbReference>
<dbReference type="WBParaSite" id="HNAJ_0001166601-mRNA-1">
    <property type="protein sequence ID" value="HNAJ_0001166601-mRNA-1"/>
    <property type="gene ID" value="HNAJ_0001166601"/>
</dbReference>
<dbReference type="GO" id="GO:0035567">
    <property type="term" value="P:non-canonical Wnt signaling pathway"/>
    <property type="evidence" value="ECO:0007669"/>
    <property type="project" value="TreeGrafter"/>
</dbReference>
<keyword evidence="5 11" id="KW-1133">Transmembrane helix</keyword>
<evidence type="ECO:0000256" key="9">
    <source>
        <dbReference type="PROSITE-ProRule" id="PRU00090"/>
    </source>
</evidence>
<evidence type="ECO:0000256" key="1">
    <source>
        <dbReference type="ARBA" id="ARBA00004141"/>
    </source>
</evidence>
<protein>
    <submittedName>
        <fullName evidence="17">Frizzled-4</fullName>
    </submittedName>
</protein>
<comment type="subcellular location">
    <subcellularLocation>
        <location evidence="1">Membrane</location>
        <topology evidence="1">Multi-pass membrane protein</topology>
    </subcellularLocation>
</comment>
<dbReference type="AlphaFoldDB" id="A0A0R3TV40"/>
<dbReference type="InterPro" id="IPR036790">
    <property type="entry name" value="Frizzled_dom_sf"/>
</dbReference>
<feature type="domain" description="G-protein coupled receptors family 2 profile 2" evidence="14">
    <location>
        <begin position="308"/>
        <end position="568"/>
    </location>
</feature>
<evidence type="ECO:0000256" key="10">
    <source>
        <dbReference type="SAM" id="MobiDB-lite"/>
    </source>
</evidence>